<dbReference type="PANTHER" id="PTHR33473:SF19">
    <property type="entry name" value="ATP-DEPENDENT CLP PROTEASE ADAPTER PROTEIN CLPS"/>
    <property type="match status" value="1"/>
</dbReference>
<dbReference type="Proteomes" id="UP000000248">
    <property type="component" value="Chromosome"/>
</dbReference>
<accession>A5EV84</accession>
<comment type="similarity">
    <text evidence="1">Belongs to the ClpS family.</text>
</comment>
<dbReference type="InterPro" id="IPR022935">
    <property type="entry name" value="ClpS"/>
</dbReference>
<keyword evidence="3" id="KW-0378">Hydrolase</keyword>
<dbReference type="eggNOG" id="COG2127">
    <property type="taxonomic scope" value="Bacteria"/>
</dbReference>
<dbReference type="GO" id="GO:0008233">
    <property type="term" value="F:peptidase activity"/>
    <property type="evidence" value="ECO:0007669"/>
    <property type="project" value="UniProtKB-KW"/>
</dbReference>
<evidence type="ECO:0000313" key="4">
    <source>
        <dbReference type="Proteomes" id="UP000000248"/>
    </source>
</evidence>
<dbReference type="EMBL" id="CP000513">
    <property type="protein sequence ID" value="ABQ14107.1"/>
    <property type="molecule type" value="Genomic_DNA"/>
</dbReference>
<dbReference type="STRING" id="246195.DNO_0656"/>
<protein>
    <recommendedName>
        <fullName evidence="1">ATP-dependent Clp protease adapter protein ClpS</fullName>
    </recommendedName>
</protein>
<dbReference type="PANTHER" id="PTHR33473">
    <property type="entry name" value="ATP-DEPENDENT CLP PROTEASE ADAPTER PROTEIN CLPS1, CHLOROPLASTIC"/>
    <property type="match status" value="1"/>
</dbReference>
<feature type="domain" description="Adaptor protein ClpS core" evidence="2">
    <location>
        <begin position="22"/>
        <end position="100"/>
    </location>
</feature>
<proteinExistence type="inferred from homology"/>
<reference evidence="3 4" key="1">
    <citation type="journal article" date="2007" name="Nat. Biotechnol.">
        <title>Genome sequence and identification of candidate vaccine antigens from the animal pathogen Dichelobacter nodosus.</title>
        <authorList>
            <person name="Myers G.S."/>
            <person name="Parker D."/>
            <person name="Al-Hasani K."/>
            <person name="Kennan R.M."/>
            <person name="Seemann T."/>
            <person name="Ren Q."/>
            <person name="Badger J.H."/>
            <person name="Selengut J.D."/>
            <person name="Deboy R.T."/>
            <person name="Tettelin H."/>
            <person name="Boyce J.D."/>
            <person name="McCarl V.P."/>
            <person name="Han X."/>
            <person name="Nelson W.C."/>
            <person name="Madupu R."/>
            <person name="Mohamoud Y."/>
            <person name="Holley T."/>
            <person name="Fedorova N."/>
            <person name="Khouri H."/>
            <person name="Bottomley S.P."/>
            <person name="Whittington R.J."/>
            <person name="Adler B."/>
            <person name="Songer J.G."/>
            <person name="Rood J.I."/>
            <person name="Paulsen I.T."/>
        </authorList>
    </citation>
    <scope>NUCLEOTIDE SEQUENCE [LARGE SCALE GENOMIC DNA]</scope>
    <source>
        <strain evidence="3 4">VCS1703A</strain>
    </source>
</reference>
<evidence type="ECO:0000259" key="2">
    <source>
        <dbReference type="Pfam" id="PF02617"/>
    </source>
</evidence>
<dbReference type="Gene3D" id="3.30.1390.10">
    <property type="match status" value="1"/>
</dbReference>
<dbReference type="InterPro" id="IPR014719">
    <property type="entry name" value="Ribosomal_bL12_C/ClpS-like"/>
</dbReference>
<dbReference type="KEGG" id="dno:DNO_0656"/>
<comment type="subunit">
    <text evidence="1">Binds to the N-terminal domain of the chaperone ClpA.</text>
</comment>
<keyword evidence="3" id="KW-0645">Protease</keyword>
<dbReference type="Pfam" id="PF02617">
    <property type="entry name" value="ClpS"/>
    <property type="match status" value="1"/>
</dbReference>
<dbReference type="AlphaFoldDB" id="A5EV84"/>
<dbReference type="HOGENOM" id="CLU_134358_2_1_6"/>
<dbReference type="HAMAP" id="MF_00302">
    <property type="entry name" value="ClpS"/>
    <property type="match status" value="1"/>
</dbReference>
<dbReference type="GO" id="GO:0030163">
    <property type="term" value="P:protein catabolic process"/>
    <property type="evidence" value="ECO:0007669"/>
    <property type="project" value="InterPro"/>
</dbReference>
<dbReference type="GO" id="GO:0006508">
    <property type="term" value="P:proteolysis"/>
    <property type="evidence" value="ECO:0007669"/>
    <property type="project" value="UniProtKB-UniRule"/>
</dbReference>
<comment type="function">
    <text evidence="1">Involved in the modulation of the specificity of the ClpAP-mediated ATP-dependent protein degradation.</text>
</comment>
<evidence type="ECO:0000313" key="3">
    <source>
        <dbReference type="EMBL" id="ABQ14107.1"/>
    </source>
</evidence>
<dbReference type="FunFam" id="3.30.1390.10:FF:000002">
    <property type="entry name" value="ATP-dependent Clp protease adapter protein ClpS"/>
    <property type="match status" value="1"/>
</dbReference>
<dbReference type="OrthoDB" id="9796121at2"/>
<organism evidence="3 4">
    <name type="scientific">Dichelobacter nodosus (strain VCS1703A)</name>
    <dbReference type="NCBI Taxonomy" id="246195"/>
    <lineage>
        <taxon>Bacteria</taxon>
        <taxon>Pseudomonadati</taxon>
        <taxon>Pseudomonadota</taxon>
        <taxon>Gammaproteobacteria</taxon>
        <taxon>Cardiobacteriales</taxon>
        <taxon>Cardiobacteriaceae</taxon>
        <taxon>Dichelobacter</taxon>
    </lineage>
</organism>
<evidence type="ECO:0000256" key="1">
    <source>
        <dbReference type="HAMAP-Rule" id="MF_00302"/>
    </source>
</evidence>
<dbReference type="SUPFAM" id="SSF54736">
    <property type="entry name" value="ClpS-like"/>
    <property type="match status" value="1"/>
</dbReference>
<gene>
    <name evidence="1 3" type="primary">clpS</name>
    <name evidence="3" type="ordered locus">DNO_0656</name>
</gene>
<sequence length="104" mass="11719">MSTSSQNDLLLAPSAQKSDVAQPDLFEVVLHNDDYTTMDFVIEVICRFFYQTAEVAEKLMLKVHFEGSAVVGIFPRDIAETKARQVIAYAREKGHPLMCSIRPQ</sequence>
<keyword evidence="4" id="KW-1185">Reference proteome</keyword>
<name>A5EV84_DICNV</name>
<dbReference type="InterPro" id="IPR003769">
    <property type="entry name" value="ClpS_core"/>
</dbReference>